<organism evidence="7 8">
    <name type="scientific">Leptotrombidium deliense</name>
    <dbReference type="NCBI Taxonomy" id="299467"/>
    <lineage>
        <taxon>Eukaryota</taxon>
        <taxon>Metazoa</taxon>
        <taxon>Ecdysozoa</taxon>
        <taxon>Arthropoda</taxon>
        <taxon>Chelicerata</taxon>
        <taxon>Arachnida</taxon>
        <taxon>Acari</taxon>
        <taxon>Acariformes</taxon>
        <taxon>Trombidiformes</taxon>
        <taxon>Prostigmata</taxon>
        <taxon>Anystina</taxon>
        <taxon>Parasitengona</taxon>
        <taxon>Trombiculoidea</taxon>
        <taxon>Trombiculidae</taxon>
        <taxon>Leptotrombidium</taxon>
    </lineage>
</organism>
<sequence>MKDCNKISFKTAITTYIGYFVLTVFGYLRDLLRALRIKKKDVNFERNRDGFLSLYRSFQSFYTRNIYYRLRDTWETPISSMPGTTITVMERVSDDYNCTFRITGKTKEVINLGSYNYLGFAENCGQRIDSVENVIKKYGVGVASTQHEFGTTALHQTLERKMSQFLGVEDCIVFGMGFATNSNNLPSLVRKGC</sequence>
<dbReference type="EMBL" id="NCKV01029458">
    <property type="protein sequence ID" value="RWS19158.1"/>
    <property type="molecule type" value="Genomic_DNA"/>
</dbReference>
<keyword evidence="5" id="KW-0812">Transmembrane</keyword>
<keyword evidence="8" id="KW-1185">Reference proteome</keyword>
<dbReference type="InterPro" id="IPR015424">
    <property type="entry name" value="PyrdxlP-dep_Trfase"/>
</dbReference>
<dbReference type="GO" id="GO:0004758">
    <property type="term" value="F:serine C-palmitoyltransferase activity"/>
    <property type="evidence" value="ECO:0007669"/>
    <property type="project" value="TreeGrafter"/>
</dbReference>
<proteinExistence type="inferred from homology"/>
<accession>A0A443RVJ6</accession>
<evidence type="ECO:0000256" key="5">
    <source>
        <dbReference type="SAM" id="Phobius"/>
    </source>
</evidence>
<feature type="domain" description="Aminotransferase class I/classII large" evidence="6">
    <location>
        <begin position="108"/>
        <end position="191"/>
    </location>
</feature>
<dbReference type="InterPro" id="IPR015421">
    <property type="entry name" value="PyrdxlP-dep_Trfase_major"/>
</dbReference>
<comment type="similarity">
    <text evidence="2">Belongs to the class-II pyridoxal-phosphate-dependent aminotransferase family.</text>
</comment>
<name>A0A443RVJ6_9ACAR</name>
<dbReference type="Proteomes" id="UP000288716">
    <property type="component" value="Unassembled WGS sequence"/>
</dbReference>
<keyword evidence="5" id="KW-0472">Membrane</keyword>
<dbReference type="Gene3D" id="3.40.640.10">
    <property type="entry name" value="Type I PLP-dependent aspartate aminotransferase-like (Major domain)"/>
    <property type="match status" value="1"/>
</dbReference>
<dbReference type="GO" id="GO:0017059">
    <property type="term" value="C:serine palmitoyltransferase complex"/>
    <property type="evidence" value="ECO:0007669"/>
    <property type="project" value="TreeGrafter"/>
</dbReference>
<feature type="non-terminal residue" evidence="7">
    <location>
        <position position="193"/>
    </location>
</feature>
<dbReference type="InterPro" id="IPR050087">
    <property type="entry name" value="AON_synthase_class-II"/>
</dbReference>
<evidence type="ECO:0000259" key="6">
    <source>
        <dbReference type="Pfam" id="PF00155"/>
    </source>
</evidence>
<dbReference type="AlphaFoldDB" id="A0A443RVJ6"/>
<evidence type="ECO:0000256" key="4">
    <source>
        <dbReference type="ARBA" id="ARBA00023315"/>
    </source>
</evidence>
<keyword evidence="3 7" id="KW-0808">Transferase</keyword>
<dbReference type="VEuPathDB" id="VectorBase:LDEU012882"/>
<evidence type="ECO:0000313" key="8">
    <source>
        <dbReference type="Proteomes" id="UP000288716"/>
    </source>
</evidence>
<evidence type="ECO:0000313" key="7">
    <source>
        <dbReference type="EMBL" id="RWS19158.1"/>
    </source>
</evidence>
<comment type="caution">
    <text evidence="7">The sequence shown here is derived from an EMBL/GenBank/DDBJ whole genome shotgun (WGS) entry which is preliminary data.</text>
</comment>
<dbReference type="PANTHER" id="PTHR13693">
    <property type="entry name" value="CLASS II AMINOTRANSFERASE/8-AMINO-7-OXONONANOATE SYNTHASE"/>
    <property type="match status" value="1"/>
</dbReference>
<dbReference type="GO" id="GO:0016020">
    <property type="term" value="C:membrane"/>
    <property type="evidence" value="ECO:0007669"/>
    <property type="project" value="GOC"/>
</dbReference>
<dbReference type="GO" id="GO:0046512">
    <property type="term" value="P:sphingosine biosynthetic process"/>
    <property type="evidence" value="ECO:0007669"/>
    <property type="project" value="TreeGrafter"/>
</dbReference>
<comment type="cofactor">
    <cofactor evidence="1">
        <name>pyridoxal 5'-phosphate</name>
        <dbReference type="ChEBI" id="CHEBI:597326"/>
    </cofactor>
</comment>
<reference evidence="7 8" key="1">
    <citation type="journal article" date="2018" name="Gigascience">
        <title>Genomes of trombidid mites reveal novel predicted allergens and laterally-transferred genes associated with secondary metabolism.</title>
        <authorList>
            <person name="Dong X."/>
            <person name="Chaisiri K."/>
            <person name="Xia D."/>
            <person name="Armstrong S.D."/>
            <person name="Fang Y."/>
            <person name="Donnelly M.J."/>
            <person name="Kadowaki T."/>
            <person name="McGarry J.W."/>
            <person name="Darby A.C."/>
            <person name="Makepeace B.L."/>
        </authorList>
    </citation>
    <scope>NUCLEOTIDE SEQUENCE [LARGE SCALE GENOMIC DNA]</scope>
    <source>
        <strain evidence="7">UoL-UT</strain>
    </source>
</reference>
<dbReference type="Pfam" id="PF00155">
    <property type="entry name" value="Aminotran_1_2"/>
    <property type="match status" value="1"/>
</dbReference>
<dbReference type="SUPFAM" id="SSF53383">
    <property type="entry name" value="PLP-dependent transferases"/>
    <property type="match status" value="1"/>
</dbReference>
<dbReference type="PANTHER" id="PTHR13693:SF3">
    <property type="entry name" value="LD36009P"/>
    <property type="match status" value="1"/>
</dbReference>
<keyword evidence="4" id="KW-0012">Acyltransferase</keyword>
<gene>
    <name evidence="7" type="ORF">B4U80_03392</name>
</gene>
<dbReference type="GO" id="GO:0030170">
    <property type="term" value="F:pyridoxal phosphate binding"/>
    <property type="evidence" value="ECO:0007669"/>
    <property type="project" value="InterPro"/>
</dbReference>
<dbReference type="InterPro" id="IPR004839">
    <property type="entry name" value="Aminotransferase_I/II_large"/>
</dbReference>
<evidence type="ECO:0000256" key="1">
    <source>
        <dbReference type="ARBA" id="ARBA00001933"/>
    </source>
</evidence>
<evidence type="ECO:0000256" key="2">
    <source>
        <dbReference type="ARBA" id="ARBA00008392"/>
    </source>
</evidence>
<feature type="transmembrane region" description="Helical" evidence="5">
    <location>
        <begin position="12"/>
        <end position="32"/>
    </location>
</feature>
<protein>
    <submittedName>
        <fullName evidence="7">Serine palmitoyltransferase 2-like protein</fullName>
    </submittedName>
</protein>
<dbReference type="OrthoDB" id="65434at2759"/>
<dbReference type="GO" id="GO:0046513">
    <property type="term" value="P:ceramide biosynthetic process"/>
    <property type="evidence" value="ECO:0007669"/>
    <property type="project" value="TreeGrafter"/>
</dbReference>
<evidence type="ECO:0000256" key="3">
    <source>
        <dbReference type="ARBA" id="ARBA00022679"/>
    </source>
</evidence>
<dbReference type="STRING" id="299467.A0A443RVJ6"/>
<keyword evidence="5" id="KW-1133">Transmembrane helix</keyword>